<proteinExistence type="inferred from homology"/>
<dbReference type="Proteomes" id="UP000184128">
    <property type="component" value="Unassembled WGS sequence"/>
</dbReference>
<evidence type="ECO:0000313" key="18">
    <source>
        <dbReference type="EMBL" id="SHE80115.1"/>
    </source>
</evidence>
<comment type="cofactor">
    <cofactor evidence="14 15">
        <name>Mn(2+)</name>
        <dbReference type="ChEBI" id="CHEBI:29035"/>
    </cofactor>
    <cofactor evidence="14 15">
        <name>Mg(2+)</name>
        <dbReference type="ChEBI" id="CHEBI:18420"/>
    </cofactor>
    <text evidence="14 15">Manganese or magnesium. Binds 1 divalent metal ion per monomer in the absence of substrate. May bind a second metal ion after substrate binding.</text>
</comment>
<keyword evidence="10 14" id="KW-0479">Metal-binding</keyword>
<evidence type="ECO:0000256" key="8">
    <source>
        <dbReference type="ARBA" id="ARBA00022490"/>
    </source>
</evidence>
<dbReference type="RefSeq" id="WP_073297719.1">
    <property type="nucleotide sequence ID" value="NZ_FQUF01000015.1"/>
</dbReference>
<evidence type="ECO:0000256" key="11">
    <source>
        <dbReference type="ARBA" id="ARBA00022759"/>
    </source>
</evidence>
<dbReference type="GO" id="GO:0006298">
    <property type="term" value="P:mismatch repair"/>
    <property type="evidence" value="ECO:0007669"/>
    <property type="project" value="TreeGrafter"/>
</dbReference>
<evidence type="ECO:0000256" key="15">
    <source>
        <dbReference type="PROSITE-ProRule" id="PRU01319"/>
    </source>
</evidence>
<reference evidence="18 19" key="1">
    <citation type="submission" date="2016-11" db="EMBL/GenBank/DDBJ databases">
        <authorList>
            <person name="Jaros S."/>
            <person name="Januszkiewicz K."/>
            <person name="Wedrychowicz H."/>
        </authorList>
    </citation>
    <scope>NUCLEOTIDE SEQUENCE [LARGE SCALE GENOMIC DNA]</scope>
    <source>
        <strain evidence="18 19">DSM 15692</strain>
    </source>
</reference>
<dbReference type="InterPro" id="IPR012337">
    <property type="entry name" value="RNaseH-like_sf"/>
</dbReference>
<evidence type="ECO:0000256" key="2">
    <source>
        <dbReference type="ARBA" id="ARBA00001946"/>
    </source>
</evidence>
<gene>
    <name evidence="14" type="primary">rnhB</name>
    <name evidence="18" type="ORF">SAMN02745249_01180</name>
</gene>
<keyword evidence="19" id="KW-1185">Reference proteome</keyword>
<dbReference type="PANTHER" id="PTHR10954">
    <property type="entry name" value="RIBONUCLEASE H2 SUBUNIT A"/>
    <property type="match status" value="1"/>
</dbReference>
<evidence type="ECO:0000256" key="9">
    <source>
        <dbReference type="ARBA" id="ARBA00022722"/>
    </source>
</evidence>
<evidence type="ECO:0000256" key="7">
    <source>
        <dbReference type="ARBA" id="ARBA00019179"/>
    </source>
</evidence>
<dbReference type="GO" id="GO:0003723">
    <property type="term" value="F:RNA binding"/>
    <property type="evidence" value="ECO:0007669"/>
    <property type="project" value="UniProtKB-UniRule"/>
</dbReference>
<comment type="function">
    <text evidence="3 14 16">Endonuclease that specifically degrades the RNA of RNA-DNA hybrids.</text>
</comment>
<evidence type="ECO:0000256" key="14">
    <source>
        <dbReference type="HAMAP-Rule" id="MF_00052"/>
    </source>
</evidence>
<dbReference type="GO" id="GO:0043137">
    <property type="term" value="P:DNA replication, removal of RNA primer"/>
    <property type="evidence" value="ECO:0007669"/>
    <property type="project" value="TreeGrafter"/>
</dbReference>
<comment type="similarity">
    <text evidence="5 14 16">Belongs to the RNase HII family.</text>
</comment>
<dbReference type="GO" id="GO:0030145">
    <property type="term" value="F:manganese ion binding"/>
    <property type="evidence" value="ECO:0007669"/>
    <property type="project" value="UniProtKB-UniRule"/>
</dbReference>
<dbReference type="NCBIfam" id="NF000594">
    <property type="entry name" value="PRK00015.1-1"/>
    <property type="match status" value="1"/>
</dbReference>
<dbReference type="Gene3D" id="3.30.420.10">
    <property type="entry name" value="Ribonuclease H-like superfamily/Ribonuclease H"/>
    <property type="match status" value="1"/>
</dbReference>
<comment type="catalytic activity">
    <reaction evidence="1 14 15 16">
        <text>Endonucleolytic cleavage to 5'-phosphomonoester.</text>
        <dbReference type="EC" id="3.1.26.4"/>
    </reaction>
</comment>
<dbReference type="GO" id="GO:0004523">
    <property type="term" value="F:RNA-DNA hybrid ribonuclease activity"/>
    <property type="evidence" value="ECO:0007669"/>
    <property type="project" value="UniProtKB-UniRule"/>
</dbReference>
<dbReference type="CDD" id="cd07182">
    <property type="entry name" value="RNase_HII_bacteria_HII_like"/>
    <property type="match status" value="1"/>
</dbReference>
<dbReference type="InterPro" id="IPR022898">
    <property type="entry name" value="RNase_HII"/>
</dbReference>
<dbReference type="InterPro" id="IPR024567">
    <property type="entry name" value="RNase_HII/HIII_dom"/>
</dbReference>
<feature type="domain" description="RNase H type-2" evidence="17">
    <location>
        <begin position="70"/>
        <end position="253"/>
    </location>
</feature>
<dbReference type="InterPro" id="IPR001352">
    <property type="entry name" value="RNase_HII/HIII"/>
</dbReference>
<protein>
    <recommendedName>
        <fullName evidence="7 14">Ribonuclease HII</fullName>
        <shortName evidence="14">RNase HII</shortName>
        <ecNumber evidence="6 14">3.1.26.4</ecNumber>
    </recommendedName>
</protein>
<feature type="binding site" evidence="14 15">
    <location>
        <position position="168"/>
    </location>
    <ligand>
        <name>a divalent metal cation</name>
        <dbReference type="ChEBI" id="CHEBI:60240"/>
    </ligand>
</feature>
<evidence type="ECO:0000256" key="1">
    <source>
        <dbReference type="ARBA" id="ARBA00000077"/>
    </source>
</evidence>
<comment type="subcellular location">
    <subcellularLocation>
        <location evidence="4 14">Cytoplasm</location>
    </subcellularLocation>
</comment>
<dbReference type="FunFam" id="3.30.420.10:FF:000006">
    <property type="entry name" value="Ribonuclease HII"/>
    <property type="match status" value="1"/>
</dbReference>
<evidence type="ECO:0000256" key="10">
    <source>
        <dbReference type="ARBA" id="ARBA00022723"/>
    </source>
</evidence>
<evidence type="ECO:0000313" key="19">
    <source>
        <dbReference type="Proteomes" id="UP000184128"/>
    </source>
</evidence>
<evidence type="ECO:0000256" key="16">
    <source>
        <dbReference type="RuleBase" id="RU003515"/>
    </source>
</evidence>
<dbReference type="EC" id="3.1.26.4" evidence="6 14"/>
<dbReference type="PROSITE" id="PS51975">
    <property type="entry name" value="RNASE_H_2"/>
    <property type="match status" value="1"/>
</dbReference>
<name>A0A1M4WG06_9LACT</name>
<evidence type="ECO:0000256" key="12">
    <source>
        <dbReference type="ARBA" id="ARBA00022801"/>
    </source>
</evidence>
<keyword evidence="11 14" id="KW-0255">Endonuclease</keyword>
<dbReference type="AlphaFoldDB" id="A0A1M4WG06"/>
<keyword evidence="9 14" id="KW-0540">Nuclease</keyword>
<dbReference type="HAMAP" id="MF_00052_B">
    <property type="entry name" value="RNase_HII_B"/>
    <property type="match status" value="1"/>
</dbReference>
<dbReference type="PANTHER" id="PTHR10954:SF18">
    <property type="entry name" value="RIBONUCLEASE HII"/>
    <property type="match status" value="1"/>
</dbReference>
<dbReference type="Pfam" id="PF01351">
    <property type="entry name" value="RNase_HII"/>
    <property type="match status" value="1"/>
</dbReference>
<evidence type="ECO:0000256" key="6">
    <source>
        <dbReference type="ARBA" id="ARBA00012180"/>
    </source>
</evidence>
<keyword evidence="8 14" id="KW-0963">Cytoplasm</keyword>
<evidence type="ECO:0000259" key="17">
    <source>
        <dbReference type="PROSITE" id="PS51975"/>
    </source>
</evidence>
<dbReference type="InterPro" id="IPR036397">
    <property type="entry name" value="RNaseH_sf"/>
</dbReference>
<sequence length="253" mass="28334">MKMTINEIKERLQYVTDYEDEFLLACQADERKGVQLAVKQWQKRQVAKQKLYDRYQRMNQLEENYATTYSLIAGIDEVGRGPLAGPVVAAAVILDQDKQILGLNDSKKLSLAKRVELFTKIKKEAVAVGIGVVSAEEIDKYNILGATKIAMKKAVSNLNKQPELLLVDAVQLQTPIPQETIIKGDLKSNSIAAASIIAKVTRDEMMVEYGREFPGYGFANNAGYGTKEHLEAMKRLGITPIHRRSFSPVKKYI</sequence>
<dbReference type="EMBL" id="FQUF01000015">
    <property type="protein sequence ID" value="SHE80115.1"/>
    <property type="molecule type" value="Genomic_DNA"/>
</dbReference>
<dbReference type="GO" id="GO:0032299">
    <property type="term" value="C:ribonuclease H2 complex"/>
    <property type="evidence" value="ECO:0007669"/>
    <property type="project" value="TreeGrafter"/>
</dbReference>
<evidence type="ECO:0000256" key="5">
    <source>
        <dbReference type="ARBA" id="ARBA00007383"/>
    </source>
</evidence>
<evidence type="ECO:0000256" key="13">
    <source>
        <dbReference type="ARBA" id="ARBA00023211"/>
    </source>
</evidence>
<organism evidence="18 19">
    <name type="scientific">Atopostipes suicloacalis DSM 15692</name>
    <dbReference type="NCBI Taxonomy" id="1121025"/>
    <lineage>
        <taxon>Bacteria</taxon>
        <taxon>Bacillati</taxon>
        <taxon>Bacillota</taxon>
        <taxon>Bacilli</taxon>
        <taxon>Lactobacillales</taxon>
        <taxon>Carnobacteriaceae</taxon>
        <taxon>Atopostipes</taxon>
    </lineage>
</organism>
<keyword evidence="12 14" id="KW-0378">Hydrolase</keyword>
<dbReference type="GO" id="GO:0005737">
    <property type="term" value="C:cytoplasm"/>
    <property type="evidence" value="ECO:0007669"/>
    <property type="project" value="UniProtKB-SubCell"/>
</dbReference>
<dbReference type="SUPFAM" id="SSF53098">
    <property type="entry name" value="Ribonuclease H-like"/>
    <property type="match status" value="1"/>
</dbReference>
<feature type="binding site" evidence="14 15">
    <location>
        <position position="77"/>
    </location>
    <ligand>
        <name>a divalent metal cation</name>
        <dbReference type="ChEBI" id="CHEBI:60240"/>
    </ligand>
</feature>
<evidence type="ECO:0000256" key="4">
    <source>
        <dbReference type="ARBA" id="ARBA00004496"/>
    </source>
</evidence>
<accession>A0A1M4WG06</accession>
<keyword evidence="13 14" id="KW-0464">Manganese</keyword>
<evidence type="ECO:0000256" key="3">
    <source>
        <dbReference type="ARBA" id="ARBA00004065"/>
    </source>
</evidence>
<dbReference type="NCBIfam" id="NF000595">
    <property type="entry name" value="PRK00015.1-3"/>
    <property type="match status" value="1"/>
</dbReference>
<comment type="cofactor">
    <cofactor evidence="2">
        <name>Mg(2+)</name>
        <dbReference type="ChEBI" id="CHEBI:18420"/>
    </cofactor>
</comment>
<dbReference type="STRING" id="1121025.SAMN02745249_01180"/>
<feature type="binding site" evidence="14 15">
    <location>
        <position position="76"/>
    </location>
    <ligand>
        <name>a divalent metal cation</name>
        <dbReference type="ChEBI" id="CHEBI:60240"/>
    </ligand>
</feature>